<dbReference type="SUPFAM" id="SSF54909">
    <property type="entry name" value="Dimeric alpha+beta barrel"/>
    <property type="match status" value="1"/>
</dbReference>
<evidence type="ECO:0000313" key="4">
    <source>
        <dbReference type="Proteomes" id="UP000265619"/>
    </source>
</evidence>
<dbReference type="Pfam" id="PF03795">
    <property type="entry name" value="YCII"/>
    <property type="match status" value="1"/>
</dbReference>
<dbReference type="InterPro" id="IPR011008">
    <property type="entry name" value="Dimeric_a/b-barrel"/>
</dbReference>
<dbReference type="Proteomes" id="UP000265619">
    <property type="component" value="Unassembled WGS sequence"/>
</dbReference>
<gene>
    <name evidence="3" type="ORF">D3H34_06010</name>
</gene>
<name>A0A9X8GX00_9BURK</name>
<reference evidence="3 4" key="1">
    <citation type="submission" date="2018-09" db="EMBL/GenBank/DDBJ databases">
        <title>Acidovorax cavernicola nov. sp. isolated from Gruta de las Maravillas (Aracena, Spain).</title>
        <authorList>
            <person name="Jurado V."/>
            <person name="Gutierrez-Patricio S."/>
            <person name="Gonzalez-Pimentel J.L."/>
            <person name="Miller A.Z."/>
            <person name="Laiz L."/>
            <person name="Saiz-Jimenez C."/>
        </authorList>
    </citation>
    <scope>NUCLEOTIDE SEQUENCE [LARGE SCALE GENOMIC DNA]</scope>
    <source>
        <strain evidence="3 4">1011MAR4D40.2</strain>
    </source>
</reference>
<comment type="caution">
    <text evidence="3">The sequence shown here is derived from an EMBL/GenBank/DDBJ whole genome shotgun (WGS) entry which is preliminary data.</text>
</comment>
<dbReference type="RefSeq" id="WP_119552533.1">
    <property type="nucleotide sequence ID" value="NZ_QXMN01000004.1"/>
</dbReference>
<organism evidence="3 4">
    <name type="scientific">Acidovorax cavernicola</name>
    <dbReference type="NCBI Taxonomy" id="1675792"/>
    <lineage>
        <taxon>Bacteria</taxon>
        <taxon>Pseudomonadati</taxon>
        <taxon>Pseudomonadota</taxon>
        <taxon>Betaproteobacteria</taxon>
        <taxon>Burkholderiales</taxon>
        <taxon>Comamonadaceae</taxon>
        <taxon>Acidovorax</taxon>
    </lineage>
</organism>
<dbReference type="EMBL" id="QXMN01000004">
    <property type="protein sequence ID" value="RIX83548.1"/>
    <property type="molecule type" value="Genomic_DNA"/>
</dbReference>
<evidence type="ECO:0000256" key="1">
    <source>
        <dbReference type="ARBA" id="ARBA00007689"/>
    </source>
</evidence>
<dbReference type="AlphaFoldDB" id="A0A9X8GX00"/>
<evidence type="ECO:0000313" key="3">
    <source>
        <dbReference type="EMBL" id="RIX83548.1"/>
    </source>
</evidence>
<protein>
    <submittedName>
        <fullName evidence="3">YciI family protein</fullName>
    </submittedName>
</protein>
<dbReference type="PANTHER" id="PTHR35174:SF3">
    <property type="entry name" value="BLL7171 PROTEIN"/>
    <property type="match status" value="1"/>
</dbReference>
<accession>A0A9X8GX00</accession>
<sequence>MRYLCLIYGTDAQTSHFSAQDMDRYIHEHVDYDAHLQALGKLVVSEALQPASTAVTVRMRNHKLSVTDGPFAETSEQLGGFYFVEADSEEEALQLAAGIPSARFSSIEVRKASSAGDSGNRGSQGAGP</sequence>
<dbReference type="PANTHER" id="PTHR35174">
    <property type="entry name" value="BLL7171 PROTEIN-RELATED"/>
    <property type="match status" value="1"/>
</dbReference>
<keyword evidence="4" id="KW-1185">Reference proteome</keyword>
<dbReference type="InterPro" id="IPR005545">
    <property type="entry name" value="YCII"/>
</dbReference>
<dbReference type="Gene3D" id="3.30.70.1060">
    <property type="entry name" value="Dimeric alpha+beta barrel"/>
    <property type="match status" value="1"/>
</dbReference>
<comment type="similarity">
    <text evidence="1">Belongs to the YciI family.</text>
</comment>
<proteinExistence type="inferred from homology"/>
<dbReference type="OrthoDB" id="9807535at2"/>
<feature type="domain" description="YCII-related" evidence="2">
    <location>
        <begin position="1"/>
        <end position="110"/>
    </location>
</feature>
<evidence type="ECO:0000259" key="2">
    <source>
        <dbReference type="Pfam" id="PF03795"/>
    </source>
</evidence>